<dbReference type="RefSeq" id="WP_204820284.1">
    <property type="nucleotide sequence ID" value="NZ_JANHOF010000007.1"/>
</dbReference>
<feature type="transmembrane region" description="Helical" evidence="7">
    <location>
        <begin position="187"/>
        <end position="204"/>
    </location>
</feature>
<evidence type="ECO:0000256" key="1">
    <source>
        <dbReference type="ARBA" id="ARBA00004141"/>
    </source>
</evidence>
<dbReference type="PANTHER" id="PTHR42810:SF6">
    <property type="entry name" value="PURINE PERMEASE YBBY-RELATED"/>
    <property type="match status" value="1"/>
</dbReference>
<evidence type="ECO:0000256" key="2">
    <source>
        <dbReference type="ARBA" id="ARBA00008821"/>
    </source>
</evidence>
<keyword evidence="6 7" id="KW-0472">Membrane</keyword>
<feature type="transmembrane region" description="Helical" evidence="7">
    <location>
        <begin position="335"/>
        <end position="355"/>
    </location>
</feature>
<gene>
    <name evidence="8" type="ORF">ACFFJ8_11190</name>
</gene>
<evidence type="ECO:0000256" key="7">
    <source>
        <dbReference type="SAM" id="Phobius"/>
    </source>
</evidence>
<feature type="transmembrane region" description="Helical" evidence="7">
    <location>
        <begin position="376"/>
        <end position="401"/>
    </location>
</feature>
<name>A0ABV6J7Q5_9BACL</name>
<keyword evidence="9" id="KW-1185">Reference proteome</keyword>
<evidence type="ECO:0000313" key="8">
    <source>
        <dbReference type="EMBL" id="MFC0391925.1"/>
    </source>
</evidence>
<protein>
    <submittedName>
        <fullName evidence="8">Uracil/xanthine transporter</fullName>
    </submittedName>
</protein>
<keyword evidence="5 7" id="KW-1133">Transmembrane helix</keyword>
<proteinExistence type="inferred from homology"/>
<keyword evidence="4 7" id="KW-0812">Transmembrane</keyword>
<evidence type="ECO:0000256" key="3">
    <source>
        <dbReference type="ARBA" id="ARBA00022448"/>
    </source>
</evidence>
<dbReference type="Proteomes" id="UP001589818">
    <property type="component" value="Unassembled WGS sequence"/>
</dbReference>
<dbReference type="NCBIfam" id="NF008502">
    <property type="entry name" value="PRK11412.1"/>
    <property type="match status" value="1"/>
</dbReference>
<feature type="transmembrane region" description="Helical" evidence="7">
    <location>
        <begin position="104"/>
        <end position="125"/>
    </location>
</feature>
<feature type="transmembrane region" description="Helical" evidence="7">
    <location>
        <begin position="75"/>
        <end position="98"/>
    </location>
</feature>
<feature type="transmembrane region" description="Helical" evidence="7">
    <location>
        <begin position="43"/>
        <end position="63"/>
    </location>
</feature>
<feature type="transmembrane region" description="Helical" evidence="7">
    <location>
        <begin position="12"/>
        <end position="31"/>
    </location>
</feature>
<accession>A0ABV6J7Q5</accession>
<dbReference type="NCBIfam" id="NF037981">
    <property type="entry name" value="NCS2_1"/>
    <property type="match status" value="1"/>
</dbReference>
<dbReference type="PANTHER" id="PTHR42810">
    <property type="entry name" value="PURINE PERMEASE C1399.01C-RELATED"/>
    <property type="match status" value="1"/>
</dbReference>
<comment type="similarity">
    <text evidence="2">Belongs to the nucleobase:cation symporter-2 (NCS2) (TC 2.A.40) family.</text>
</comment>
<dbReference type="InterPro" id="IPR006043">
    <property type="entry name" value="NCS2"/>
</dbReference>
<dbReference type="EMBL" id="JBHLVF010000013">
    <property type="protein sequence ID" value="MFC0391925.1"/>
    <property type="molecule type" value="Genomic_DNA"/>
</dbReference>
<feature type="transmembrane region" description="Helical" evidence="7">
    <location>
        <begin position="162"/>
        <end position="182"/>
    </location>
</feature>
<feature type="transmembrane region" description="Helical" evidence="7">
    <location>
        <begin position="277"/>
        <end position="298"/>
    </location>
</feature>
<evidence type="ECO:0000256" key="4">
    <source>
        <dbReference type="ARBA" id="ARBA00022692"/>
    </source>
</evidence>
<comment type="caution">
    <text evidence="8">The sequence shown here is derived from an EMBL/GenBank/DDBJ whole genome shotgun (WGS) entry which is preliminary data.</text>
</comment>
<evidence type="ECO:0000313" key="9">
    <source>
        <dbReference type="Proteomes" id="UP001589818"/>
    </source>
</evidence>
<keyword evidence="3" id="KW-0813">Transport</keyword>
<feature type="transmembrane region" description="Helical" evidence="7">
    <location>
        <begin position="407"/>
        <end position="426"/>
    </location>
</feature>
<evidence type="ECO:0000256" key="5">
    <source>
        <dbReference type="ARBA" id="ARBA00022989"/>
    </source>
</evidence>
<dbReference type="Pfam" id="PF00860">
    <property type="entry name" value="Xan_ur_permease"/>
    <property type="match status" value="1"/>
</dbReference>
<reference evidence="8 9" key="1">
    <citation type="submission" date="2024-09" db="EMBL/GenBank/DDBJ databases">
        <authorList>
            <person name="Sun Q."/>
            <person name="Mori K."/>
        </authorList>
    </citation>
    <scope>NUCLEOTIDE SEQUENCE [LARGE SCALE GENOMIC DNA]</scope>
    <source>
        <strain evidence="8 9">CCM 4839</strain>
    </source>
</reference>
<evidence type="ECO:0000256" key="6">
    <source>
        <dbReference type="ARBA" id="ARBA00023136"/>
    </source>
</evidence>
<sequence length="436" mass="46564">MRMQITPKIGLAGVQWMFFILTNTIVVPLTIGKAFHLPSGQIAYALQISFILTGIVCMLQALIGHRYAIMDGPAGLWWGITLSLAASGASGGTSLAAIGGGLAVGYMLAGLMMVVLGWLGFVKILMKLFNPIVISVSLFLLTVQLMMNFFTGMLGIQENGQLSPSVAALSIGIALFVGIVYLKGRGWIGNFAMLFGIMLGWFVYELCFPGSGGGEPHAAGAGMLKLFPWGAPRIDYGILLTSFIVGLINMSNTITALSAAEKLYGQTTTEGQYRRSFLITGLFTMIAPVFGIIPFGTFASSLGLLESTKILHREALVIGGGLFLVLGLIPPLGHWFSNLPLSVGSAVLFVAYLQMFGTAVRTIKGRTFDSKSIYRLALPILLGISIMSISPLVFAGLPAYIRPLAGNGLVIGIIVSILLETCVNWTRLEGQARERQ</sequence>
<comment type="subcellular location">
    <subcellularLocation>
        <location evidence="1">Membrane</location>
        <topology evidence="1">Multi-pass membrane protein</topology>
    </subcellularLocation>
</comment>
<feature type="transmembrane region" description="Helical" evidence="7">
    <location>
        <begin position="132"/>
        <end position="156"/>
    </location>
</feature>
<organism evidence="8 9">
    <name type="scientific">Paenibacillus mendelii</name>
    <dbReference type="NCBI Taxonomy" id="206163"/>
    <lineage>
        <taxon>Bacteria</taxon>
        <taxon>Bacillati</taxon>
        <taxon>Bacillota</taxon>
        <taxon>Bacilli</taxon>
        <taxon>Bacillales</taxon>
        <taxon>Paenibacillaceae</taxon>
        <taxon>Paenibacillus</taxon>
    </lineage>
</organism>